<evidence type="ECO:0000256" key="6">
    <source>
        <dbReference type="ARBA" id="ARBA00023054"/>
    </source>
</evidence>
<keyword evidence="7" id="KW-0206">Cytoskeleton</keyword>
<proteinExistence type="predicted"/>
<reference evidence="9 10" key="1">
    <citation type="submission" date="2021-06" db="EMBL/GenBank/DDBJ databases">
        <title>Caerostris extrusa draft genome.</title>
        <authorList>
            <person name="Kono N."/>
            <person name="Arakawa K."/>
        </authorList>
    </citation>
    <scope>NUCLEOTIDE SEQUENCE [LARGE SCALE GENOMIC DNA]</scope>
</reference>
<keyword evidence="4" id="KW-0853">WD repeat</keyword>
<comment type="caution">
    <text evidence="9">The sequence shown here is derived from an EMBL/GenBank/DDBJ whole genome shotgun (WGS) entry which is preliminary data.</text>
</comment>
<dbReference type="GO" id="GO:0005856">
    <property type="term" value="C:cytoskeleton"/>
    <property type="evidence" value="ECO:0007669"/>
    <property type="project" value="UniProtKB-SubCell"/>
</dbReference>
<evidence type="ECO:0000256" key="2">
    <source>
        <dbReference type="ARBA" id="ARBA00004245"/>
    </source>
</evidence>
<accession>A0AAV4QY22</accession>
<evidence type="ECO:0000313" key="10">
    <source>
        <dbReference type="Proteomes" id="UP001054945"/>
    </source>
</evidence>
<keyword evidence="6" id="KW-0175">Coiled coil</keyword>
<dbReference type="EMBL" id="BPLR01007102">
    <property type="protein sequence ID" value="GIY14548.1"/>
    <property type="molecule type" value="Genomic_DNA"/>
</dbReference>
<gene>
    <name evidence="9" type="primary">CFAP43_1</name>
    <name evidence="9" type="ORF">CEXT_73551</name>
</gene>
<evidence type="ECO:0000256" key="3">
    <source>
        <dbReference type="ARBA" id="ARBA00022490"/>
    </source>
</evidence>
<protein>
    <submittedName>
        <fullName evidence="9">Cilia- and flagella-associated protein 43</fullName>
    </submittedName>
</protein>
<evidence type="ECO:0000256" key="8">
    <source>
        <dbReference type="ARBA" id="ARBA00023273"/>
    </source>
</evidence>
<evidence type="ECO:0000256" key="7">
    <source>
        <dbReference type="ARBA" id="ARBA00023212"/>
    </source>
</evidence>
<dbReference type="PANTHER" id="PTHR14885">
    <property type="entry name" value="CILIA- AND FLAGELLA-ASSOCIATED PROTEIN 43-RELATED"/>
    <property type="match status" value="1"/>
</dbReference>
<name>A0AAV4QY22_CAEEX</name>
<evidence type="ECO:0000256" key="4">
    <source>
        <dbReference type="ARBA" id="ARBA00022574"/>
    </source>
</evidence>
<keyword evidence="9" id="KW-0282">Flagellum</keyword>
<keyword evidence="10" id="KW-1185">Reference proteome</keyword>
<keyword evidence="3" id="KW-0963">Cytoplasm</keyword>
<sequence length="315" mass="37057">MNAAYQSFNSSEPNAFEIPNQNKSFLSTIFQNKMCCEERTTAKICRKDSNINSCIDIPIGGVQCYTVDHSKKLLAVADRGKKTCIYIIELENYEIVAKIQNEDFHEYIAVEFGIESCLLTLEKPPKFLLTLWNWKKEYGEDKDKMFSGLRKDVLLLPTQEERINYTRILMYIIYHKRTAFNKRFKDLLESKKRTVDIIKNINSQVKIILDSIDEERELWEPEEVVESLESTLQATEEEINQNCPLQLARKSKIVKGIAAYFLEDPWLLKILSPTVKEERKKHKREAVARMKKKLRNCSRIPKKHYLITKHRTKNW</sequence>
<dbReference type="AlphaFoldDB" id="A0AAV4QY22"/>
<evidence type="ECO:0000256" key="5">
    <source>
        <dbReference type="ARBA" id="ARBA00022737"/>
    </source>
</evidence>
<comment type="subcellular location">
    <subcellularLocation>
        <location evidence="1">Cell projection</location>
        <location evidence="1">Cilium</location>
    </subcellularLocation>
    <subcellularLocation>
        <location evidence="2">Cytoplasm</location>
        <location evidence="2">Cytoskeleton</location>
    </subcellularLocation>
</comment>
<dbReference type="Pfam" id="PF25828">
    <property type="entry name" value="CC_Cfap43"/>
    <property type="match status" value="1"/>
</dbReference>
<keyword evidence="8" id="KW-0966">Cell projection</keyword>
<keyword evidence="9" id="KW-0969">Cilium</keyword>
<evidence type="ECO:0000256" key="1">
    <source>
        <dbReference type="ARBA" id="ARBA00004138"/>
    </source>
</evidence>
<dbReference type="Proteomes" id="UP001054945">
    <property type="component" value="Unassembled WGS sequence"/>
</dbReference>
<organism evidence="9 10">
    <name type="scientific">Caerostris extrusa</name>
    <name type="common">Bark spider</name>
    <name type="synonym">Caerostris bankana</name>
    <dbReference type="NCBI Taxonomy" id="172846"/>
    <lineage>
        <taxon>Eukaryota</taxon>
        <taxon>Metazoa</taxon>
        <taxon>Ecdysozoa</taxon>
        <taxon>Arthropoda</taxon>
        <taxon>Chelicerata</taxon>
        <taxon>Arachnida</taxon>
        <taxon>Araneae</taxon>
        <taxon>Araneomorphae</taxon>
        <taxon>Entelegynae</taxon>
        <taxon>Araneoidea</taxon>
        <taxon>Araneidae</taxon>
        <taxon>Caerostris</taxon>
    </lineage>
</organism>
<evidence type="ECO:0000313" key="9">
    <source>
        <dbReference type="EMBL" id="GIY14548.1"/>
    </source>
</evidence>
<dbReference type="GO" id="GO:0005929">
    <property type="term" value="C:cilium"/>
    <property type="evidence" value="ECO:0007669"/>
    <property type="project" value="UniProtKB-SubCell"/>
</dbReference>
<keyword evidence="5" id="KW-0677">Repeat</keyword>